<dbReference type="InterPro" id="IPR018200">
    <property type="entry name" value="USP_CS"/>
</dbReference>
<dbReference type="InterPro" id="IPR001394">
    <property type="entry name" value="Peptidase_C19_UCH"/>
</dbReference>
<evidence type="ECO:0000259" key="10">
    <source>
        <dbReference type="PROSITE" id="PS50235"/>
    </source>
</evidence>
<dbReference type="EMBL" id="QGKV02001507">
    <property type="protein sequence ID" value="KAF3533146.1"/>
    <property type="molecule type" value="Genomic_DNA"/>
</dbReference>
<comment type="similarity">
    <text evidence="2">Belongs to the peptidase C19 family.</text>
</comment>
<sequence>MFFKTSAILHHGASARLALEPMRTMNASESVARGCALQCAMLTAMLSSKSKPPKLVVCDILPFSISLAWIGASGNQESTTLFPKGTPIPSVETLTFYPSEPTSVDVEEPKKVKETNVSLPEFVYGALIEEKAKKATVKELSVVEDPKTVKETNVSLPEFVYGALKEDEFKNAVVKELSMTLQDSNNEKAKHMKTAIETYLRGVYAEYMIESEREAFLANLQNVKDWLSKDGQDVPREVYVKKLQELQKVGGRVEKLYNEWVGTAPLIDKLQHWVKKYKVDALSYKFRHIGEDMKKKEQQQKTMLFKHELPPLLSDDIKRRNAELNMFCNRIFDKPVLLLNHPKAKTRDAEFPVFLDIENASLPAGYNPEQVWMMIDRSLQKLGIYQNFVLYMVVGQRCRLRHDVDDYLSINPHGHRIIYLPLCSDSEEKVPKQLVDNFIKDELNILALTTPSTVFLITGDGDYLGALGLLQLAGFRCLLATMRNSTAEKLLDRFVICNWVKLLNGEAYWFDHGRAFDEYYRRMGSYAGARTFAESAKKAADDVGGGEESVDWDILLKEVTPCLYRTNFQNMLLDETCPPSQWSLAFELGAKRFKEYVEGGGPFDFKIFWEDFWKCFVKPPCLIEHKQVVDVKNEQEILPTIPDDQLKRVAHSLESLGKLKQALEIATDPKYRFALDQKLMGTAVKAPEEKQATNLGYSAGLLNLGNTCYMNSTVQCLKSVPELNSALSNYSLDGPSNHVDENSHLLTVATRELFRALNRGGEAVSPDKFWKALRNKFAVFGDVQNGNYMPQSLKPPSSSEDSDPLKALFGVNLRSRVHCPESGEEEITTTESVLFLSCFISNEVNHLQEGLEHGLKDKLEKRSKALGRNADFHIESLIDSLPRYLTVRFMRFIWEKETSQNAKILKKVDYPLELDIYELCSEELRKKLEAPRQKLRDEKDKRLGTSSMDSDVKMTDAEVHHLYHLEPSKESGKSSTAAQTGIYDLVSVLTHEGITTDNGHYLAWVKQESGTWIKYDDTRLSPQQEEDIMKLSGDGTGGDPMAYIIMYKARFISM</sequence>
<dbReference type="Gene3D" id="2.60.34.10">
    <property type="entry name" value="Substrate Binding Domain Of DNAk, Chain A, domain 1"/>
    <property type="match status" value="1"/>
</dbReference>
<dbReference type="PROSITE" id="PS50235">
    <property type="entry name" value="USP_3"/>
    <property type="match status" value="1"/>
</dbReference>
<keyword evidence="9" id="KW-0067">ATP-binding</keyword>
<dbReference type="InterPro" id="IPR044635">
    <property type="entry name" value="UBP14-like"/>
</dbReference>
<keyword evidence="12" id="KW-1185">Reference proteome</keyword>
<dbReference type="InterPro" id="IPR029047">
    <property type="entry name" value="HSP70_peptide-bd_sf"/>
</dbReference>
<evidence type="ECO:0000256" key="4">
    <source>
        <dbReference type="ARBA" id="ARBA00022670"/>
    </source>
</evidence>
<keyword evidence="6" id="KW-0833">Ubl conjugation pathway</keyword>
<feature type="domain" description="USP" evidence="10">
    <location>
        <begin position="699"/>
        <end position="1050"/>
    </location>
</feature>
<evidence type="ECO:0000256" key="2">
    <source>
        <dbReference type="ARBA" id="ARBA00009085"/>
    </source>
</evidence>
<evidence type="ECO:0000313" key="12">
    <source>
        <dbReference type="Proteomes" id="UP000266723"/>
    </source>
</evidence>
<evidence type="ECO:0000313" key="11">
    <source>
        <dbReference type="EMBL" id="KAF3533146.1"/>
    </source>
</evidence>
<organism evidence="11 12">
    <name type="scientific">Brassica cretica</name>
    <name type="common">Mustard</name>
    <dbReference type="NCBI Taxonomy" id="69181"/>
    <lineage>
        <taxon>Eukaryota</taxon>
        <taxon>Viridiplantae</taxon>
        <taxon>Streptophyta</taxon>
        <taxon>Embryophyta</taxon>
        <taxon>Tracheophyta</taxon>
        <taxon>Spermatophyta</taxon>
        <taxon>Magnoliopsida</taxon>
        <taxon>eudicotyledons</taxon>
        <taxon>Gunneridae</taxon>
        <taxon>Pentapetalae</taxon>
        <taxon>rosids</taxon>
        <taxon>malvids</taxon>
        <taxon>Brassicales</taxon>
        <taxon>Brassicaceae</taxon>
        <taxon>Brassiceae</taxon>
        <taxon>Brassica</taxon>
    </lineage>
</organism>
<dbReference type="PANTHER" id="PTHR43982">
    <property type="entry name" value="UBIQUITIN CARBOXYL-TERMINAL HYDROLASE"/>
    <property type="match status" value="1"/>
</dbReference>
<dbReference type="InterPro" id="IPR038765">
    <property type="entry name" value="Papain-like_cys_pep_sf"/>
</dbReference>
<keyword evidence="8" id="KW-0788">Thiol protease</keyword>
<dbReference type="InterPro" id="IPR013126">
    <property type="entry name" value="Hsp_70_fam"/>
</dbReference>
<name>A0ABQ7BMK8_BRACR</name>
<evidence type="ECO:0000256" key="8">
    <source>
        <dbReference type="ARBA" id="ARBA00022807"/>
    </source>
</evidence>
<evidence type="ECO:0000256" key="5">
    <source>
        <dbReference type="ARBA" id="ARBA00022741"/>
    </source>
</evidence>
<keyword evidence="5" id="KW-0547">Nucleotide-binding</keyword>
<comment type="catalytic activity">
    <reaction evidence="1">
        <text>Thiol-dependent hydrolysis of ester, thioester, amide, peptide and isopeptide bonds formed by the C-terminal Gly of ubiquitin (a 76-residue protein attached to proteins as an intracellular targeting signal).</text>
        <dbReference type="EC" id="3.4.19.12"/>
    </reaction>
</comment>
<evidence type="ECO:0000256" key="1">
    <source>
        <dbReference type="ARBA" id="ARBA00000707"/>
    </source>
</evidence>
<dbReference type="SUPFAM" id="SSF100920">
    <property type="entry name" value="Heat shock protein 70kD (HSP70), peptide-binding domain"/>
    <property type="match status" value="1"/>
</dbReference>
<dbReference type="InterPro" id="IPR029048">
    <property type="entry name" value="HSP70_C_sf"/>
</dbReference>
<protein>
    <recommendedName>
        <fullName evidence="3">ubiquitinyl hydrolase 1</fullName>
        <ecNumber evidence="3">3.4.19.12</ecNumber>
    </recommendedName>
</protein>
<comment type="caution">
    <text evidence="11">The sequence shown here is derived from an EMBL/GenBank/DDBJ whole genome shotgun (WGS) entry which is preliminary data.</text>
</comment>
<dbReference type="EC" id="3.4.19.12" evidence="3"/>
<accession>A0ABQ7BMK8</accession>
<evidence type="ECO:0000256" key="7">
    <source>
        <dbReference type="ARBA" id="ARBA00022801"/>
    </source>
</evidence>
<dbReference type="PANTHER" id="PTHR43982:SF1">
    <property type="entry name" value="UBIQUITIN CARBOXYL-TERMINAL HYDROLASE 14"/>
    <property type="match status" value="1"/>
</dbReference>
<dbReference type="Gene3D" id="3.90.70.10">
    <property type="entry name" value="Cysteine proteinases"/>
    <property type="match status" value="1"/>
</dbReference>
<evidence type="ECO:0000256" key="9">
    <source>
        <dbReference type="ARBA" id="ARBA00022840"/>
    </source>
</evidence>
<proteinExistence type="inferred from homology"/>
<evidence type="ECO:0000256" key="6">
    <source>
        <dbReference type="ARBA" id="ARBA00022786"/>
    </source>
</evidence>
<dbReference type="InterPro" id="IPR028889">
    <property type="entry name" value="USP"/>
</dbReference>
<dbReference type="Pfam" id="PF23953">
    <property type="entry name" value="TPR_COPA_B"/>
    <property type="match status" value="1"/>
</dbReference>
<dbReference type="Pfam" id="PF00443">
    <property type="entry name" value="UCH"/>
    <property type="match status" value="1"/>
</dbReference>
<dbReference type="Gene3D" id="1.20.1270.10">
    <property type="match status" value="1"/>
</dbReference>
<dbReference type="Pfam" id="PF00012">
    <property type="entry name" value="HSP70"/>
    <property type="match status" value="1"/>
</dbReference>
<dbReference type="PROSITE" id="PS00972">
    <property type="entry name" value="USP_1"/>
    <property type="match status" value="1"/>
</dbReference>
<dbReference type="Proteomes" id="UP000266723">
    <property type="component" value="Unassembled WGS sequence"/>
</dbReference>
<dbReference type="PROSITE" id="PS00973">
    <property type="entry name" value="USP_2"/>
    <property type="match status" value="1"/>
</dbReference>
<keyword evidence="4" id="KW-0645">Protease</keyword>
<keyword evidence="7" id="KW-0378">Hydrolase</keyword>
<dbReference type="SUPFAM" id="SSF100934">
    <property type="entry name" value="Heat shock protein 70kD (HSP70), C-terminal subdomain"/>
    <property type="match status" value="1"/>
</dbReference>
<evidence type="ECO:0000256" key="3">
    <source>
        <dbReference type="ARBA" id="ARBA00012759"/>
    </source>
</evidence>
<reference evidence="11 12" key="1">
    <citation type="journal article" date="2020" name="BMC Genomics">
        <title>Intraspecific diversification of the crop wild relative Brassica cretica Lam. using demographic model selection.</title>
        <authorList>
            <person name="Kioukis A."/>
            <person name="Michalopoulou V.A."/>
            <person name="Briers L."/>
            <person name="Pirintsos S."/>
            <person name="Studholme D.J."/>
            <person name="Pavlidis P."/>
            <person name="Sarris P.F."/>
        </authorList>
    </citation>
    <scope>NUCLEOTIDE SEQUENCE [LARGE SCALE GENOMIC DNA]</scope>
    <source>
        <strain evidence="12">cv. PFS-1207/04</strain>
    </source>
</reference>
<dbReference type="SUPFAM" id="SSF54001">
    <property type="entry name" value="Cysteine proteinases"/>
    <property type="match status" value="1"/>
</dbReference>
<dbReference type="InterPro" id="IPR056176">
    <property type="entry name" value="TPR_COPA_B"/>
</dbReference>
<gene>
    <name evidence="11" type="ORF">DY000_02043079</name>
</gene>